<dbReference type="Proteomes" id="UP000004110">
    <property type="component" value="Unassembled WGS sequence"/>
</dbReference>
<accession>A0ABC9NHW0</accession>
<reference evidence="1" key="2">
    <citation type="submission" date="2013-11" db="EMBL/GenBank/DDBJ databases">
        <title>Draft genome sequence of Bacteroides uniformis (ATCC 8492).</title>
        <authorList>
            <person name="Sudarsanam P."/>
            <person name="Ley R."/>
            <person name="Guruge J."/>
            <person name="Turnbaugh P.J."/>
            <person name="Mahowald M."/>
            <person name="Liep D."/>
            <person name="Gordon J."/>
        </authorList>
    </citation>
    <scope>NUCLEOTIDE SEQUENCE</scope>
    <source>
        <strain evidence="1">ATCC 8492</strain>
    </source>
</reference>
<gene>
    <name evidence="1" type="ORF">BACUNI_00021</name>
</gene>
<dbReference type="AlphaFoldDB" id="A0ABC9NHW0"/>
<evidence type="ECO:0000313" key="2">
    <source>
        <dbReference type="Proteomes" id="UP000004110"/>
    </source>
</evidence>
<sequence length="37" mass="4481">MLFLSFPLYFCNNHFPNRTYKNLLPGINGYFFPRLPK</sequence>
<dbReference type="EMBL" id="AAYH02000015">
    <property type="protein sequence ID" value="EDO56315.1"/>
    <property type="molecule type" value="Genomic_DNA"/>
</dbReference>
<comment type="caution">
    <text evidence="1">The sequence shown here is derived from an EMBL/GenBank/DDBJ whole genome shotgun (WGS) entry which is preliminary data.</text>
</comment>
<reference evidence="1" key="1">
    <citation type="submission" date="2007-06" db="EMBL/GenBank/DDBJ databases">
        <authorList>
            <person name="Fulton L."/>
            <person name="Clifton S."/>
            <person name="Fulton B."/>
            <person name="Xu J."/>
            <person name="Minx P."/>
            <person name="Pepin K.H."/>
            <person name="Johnson M."/>
            <person name="Thiruvilangam P."/>
            <person name="Bhonagiri V."/>
            <person name="Nash W.E."/>
            <person name="Mardis E.R."/>
            <person name="Wilson R.K."/>
        </authorList>
    </citation>
    <scope>NUCLEOTIDE SEQUENCE [LARGE SCALE GENOMIC DNA]</scope>
    <source>
        <strain evidence="1">ATCC 8492</strain>
    </source>
</reference>
<keyword evidence="2" id="KW-1185">Reference proteome</keyword>
<organism evidence="1 2">
    <name type="scientific">Bacteroides uniformis (strain ATCC 8492 / DSM 6597 / CCUG 4942 / CIP 103695 / JCM 5828 / KCTC 5204 / NCTC 13054 / VPI 0061)</name>
    <dbReference type="NCBI Taxonomy" id="411479"/>
    <lineage>
        <taxon>Bacteria</taxon>
        <taxon>Pseudomonadati</taxon>
        <taxon>Bacteroidota</taxon>
        <taxon>Bacteroidia</taxon>
        <taxon>Bacteroidales</taxon>
        <taxon>Bacteroidaceae</taxon>
        <taxon>Bacteroides</taxon>
    </lineage>
</organism>
<name>A0ABC9NHW0_BACUC</name>
<protein>
    <submittedName>
        <fullName evidence="1">Uncharacterized protein</fullName>
    </submittedName>
</protein>
<evidence type="ECO:0000313" key="1">
    <source>
        <dbReference type="EMBL" id="EDO56315.1"/>
    </source>
</evidence>
<proteinExistence type="predicted"/>